<reference evidence="2" key="1">
    <citation type="journal article" date="2022" name="Int. J. Mol. Sci.">
        <title>Draft Genome of Tanacetum Coccineum: Genomic Comparison of Closely Related Tanacetum-Family Plants.</title>
        <authorList>
            <person name="Yamashiro T."/>
            <person name="Shiraishi A."/>
            <person name="Nakayama K."/>
            <person name="Satake H."/>
        </authorList>
    </citation>
    <scope>NUCLEOTIDE SEQUENCE</scope>
</reference>
<proteinExistence type="predicted"/>
<reference evidence="2" key="2">
    <citation type="submission" date="2022-01" db="EMBL/GenBank/DDBJ databases">
        <authorList>
            <person name="Yamashiro T."/>
            <person name="Shiraishi A."/>
            <person name="Satake H."/>
            <person name="Nakayama K."/>
        </authorList>
    </citation>
    <scope>NUCLEOTIDE SEQUENCE</scope>
</reference>
<evidence type="ECO:0000256" key="1">
    <source>
        <dbReference type="SAM" id="MobiDB-lite"/>
    </source>
</evidence>
<organism evidence="2 3">
    <name type="scientific">Tanacetum coccineum</name>
    <dbReference type="NCBI Taxonomy" id="301880"/>
    <lineage>
        <taxon>Eukaryota</taxon>
        <taxon>Viridiplantae</taxon>
        <taxon>Streptophyta</taxon>
        <taxon>Embryophyta</taxon>
        <taxon>Tracheophyta</taxon>
        <taxon>Spermatophyta</taxon>
        <taxon>Magnoliopsida</taxon>
        <taxon>eudicotyledons</taxon>
        <taxon>Gunneridae</taxon>
        <taxon>Pentapetalae</taxon>
        <taxon>asterids</taxon>
        <taxon>campanulids</taxon>
        <taxon>Asterales</taxon>
        <taxon>Asteraceae</taxon>
        <taxon>Asteroideae</taxon>
        <taxon>Anthemideae</taxon>
        <taxon>Anthemidinae</taxon>
        <taxon>Tanacetum</taxon>
    </lineage>
</organism>
<feature type="region of interest" description="Disordered" evidence="1">
    <location>
        <begin position="229"/>
        <end position="290"/>
    </location>
</feature>
<sequence length="383" mass="43820">MKKNGLAETETKLVWARMECETAERRLHESRVWNKMFYFDMVHIGAVPNPPYDDEDTKRSKKKSEVLTSDEVEGTISSLPKAMSEARMCEVIREQVAASYGLKVVANYEPWSREWCWHAVGAGVVCALTWWNERIASMVIDAANGTPWTEVRKWMTEEFYPRSVLQRLEQELIVEPEQVKVEQYIRGLSKNIRGDVTSSRPTGIDEVVRMAYQLIGQIIQDKTYEAFEGEKRKGEGDRGGCGDNRRDYNRRQNQRRADAGAMANAAPNNNEGHRKRDSPKLKKNGKGRNNRGAVYKLGAVDAQQDPKVVTVAPYRFAPSEMNGVVQALQRVVKRNRFYSTELVIYGELRFLFVKKKDGSFECALITEELNKLTDQESISFTED</sequence>
<name>A0ABQ5G8E1_9ASTR</name>
<accession>A0ABQ5G8E1</accession>
<dbReference type="Proteomes" id="UP001151760">
    <property type="component" value="Unassembled WGS sequence"/>
</dbReference>
<feature type="compositionally biased region" description="Basic and acidic residues" evidence="1">
    <location>
        <begin position="271"/>
        <end position="280"/>
    </location>
</feature>
<dbReference type="EMBL" id="BQNB010018211">
    <property type="protein sequence ID" value="GJT71945.1"/>
    <property type="molecule type" value="Genomic_DNA"/>
</dbReference>
<comment type="caution">
    <text evidence="2">The sequence shown here is derived from an EMBL/GenBank/DDBJ whole genome shotgun (WGS) entry which is preliminary data.</text>
</comment>
<feature type="compositionally biased region" description="Basic and acidic residues" evidence="1">
    <location>
        <begin position="229"/>
        <end position="258"/>
    </location>
</feature>
<gene>
    <name evidence="2" type="ORF">Tco_1031231</name>
</gene>
<keyword evidence="3" id="KW-1185">Reference proteome</keyword>
<evidence type="ECO:0000313" key="2">
    <source>
        <dbReference type="EMBL" id="GJT71945.1"/>
    </source>
</evidence>
<protein>
    <recommendedName>
        <fullName evidence="4">Retrotransposon gag domain-containing protein</fullName>
    </recommendedName>
</protein>
<evidence type="ECO:0008006" key="4">
    <source>
        <dbReference type="Google" id="ProtNLM"/>
    </source>
</evidence>
<feature type="compositionally biased region" description="Low complexity" evidence="1">
    <location>
        <begin position="259"/>
        <end position="270"/>
    </location>
</feature>
<evidence type="ECO:0000313" key="3">
    <source>
        <dbReference type="Proteomes" id="UP001151760"/>
    </source>
</evidence>